<proteinExistence type="predicted"/>
<accession>A0ACC0JU07</accession>
<organism evidence="1 2">
    <name type="scientific">Choristoneura fumiferana</name>
    <name type="common">Spruce budworm moth</name>
    <name type="synonym">Archips fumiferana</name>
    <dbReference type="NCBI Taxonomy" id="7141"/>
    <lineage>
        <taxon>Eukaryota</taxon>
        <taxon>Metazoa</taxon>
        <taxon>Ecdysozoa</taxon>
        <taxon>Arthropoda</taxon>
        <taxon>Hexapoda</taxon>
        <taxon>Insecta</taxon>
        <taxon>Pterygota</taxon>
        <taxon>Neoptera</taxon>
        <taxon>Endopterygota</taxon>
        <taxon>Lepidoptera</taxon>
        <taxon>Glossata</taxon>
        <taxon>Ditrysia</taxon>
        <taxon>Tortricoidea</taxon>
        <taxon>Tortricidae</taxon>
        <taxon>Tortricinae</taxon>
        <taxon>Choristoneura</taxon>
    </lineage>
</organism>
<evidence type="ECO:0000313" key="1">
    <source>
        <dbReference type="EMBL" id="KAI8427450.1"/>
    </source>
</evidence>
<gene>
    <name evidence="1" type="ORF">MSG28_001986</name>
</gene>
<keyword evidence="2" id="KW-1185">Reference proteome</keyword>
<sequence>MEVDRILYIFGSFTRKKDKRKSFDQSSISAGNSPLRRPASTSIAPRTSAYEEVIEVKERKRHEIKQWNCRLCRKELAEPRLLACLHSFCTRCLQGLHQEGEAEVWSEVDGGVGGARLLACLHNFRTRCLQGLNQLGQAEVWSEVDGGCHARTASGPLGDSPLLAAIVTTRIFVDHARSTRCQRAVRVDNEWTPKVEVVLVGCRATPAILLGSILLDPGESSGSAGSGYESDLRHSSSDTSWDQKRKYGIFTRKISGKSVQLIICPTCAQETPLPLGGISALPLNYVLLRKMAGEGRSSVLCDLCNSDNKAQNRCDQCLVSVCEGCGENHGRQKTTARHSLVPLESPSQLCSQHHADLCVYCATCQQVICRDCSIISHSGHALASAARAAAERARLLRDACDRARLVPDNVDRAVRMLNLQTQQVDTQAARVESEVLTWGEQYKQAVEAHVRSLATAAARARSRHRARADHQRRALAERTQHAVDAVEFAEELLSSGREHELLSLHGSVLRRLERLTELPPAPAPLELRLAPAAPAAHDATLVGRLLTHAADPERCVVNTEGFQDLRVDCPHEATLELRDSSGERIWCGGEQVAGYFRRSDSSARPQSAKVSDRGDGLYGLTVTPPSPGAYLFAITLNNNPVKGSPFQCAVRASAPHSGQFHCCAFCSSGGRRDARCACPGHMPGYKGCGHGHSGHPGARHWSCCGSARRRGPCARASLYQFSL</sequence>
<protein>
    <submittedName>
        <fullName evidence="1">Uncharacterized protein</fullName>
    </submittedName>
</protein>
<dbReference type="Proteomes" id="UP001064048">
    <property type="component" value="Chromosome 3"/>
</dbReference>
<name>A0ACC0JU07_CHOFU</name>
<evidence type="ECO:0000313" key="2">
    <source>
        <dbReference type="Proteomes" id="UP001064048"/>
    </source>
</evidence>
<dbReference type="EMBL" id="CM046103">
    <property type="protein sequence ID" value="KAI8427450.1"/>
    <property type="molecule type" value="Genomic_DNA"/>
</dbReference>
<comment type="caution">
    <text evidence="1">The sequence shown here is derived from an EMBL/GenBank/DDBJ whole genome shotgun (WGS) entry which is preliminary data.</text>
</comment>
<reference evidence="1 2" key="1">
    <citation type="journal article" date="2022" name="Genome Biol. Evol.">
        <title>The Spruce Budworm Genome: Reconstructing the Evolutionary History of Antifreeze Proteins.</title>
        <authorList>
            <person name="Beliveau C."/>
            <person name="Gagne P."/>
            <person name="Picq S."/>
            <person name="Vernygora O."/>
            <person name="Keeling C.I."/>
            <person name="Pinkney K."/>
            <person name="Doucet D."/>
            <person name="Wen F."/>
            <person name="Johnston J.S."/>
            <person name="Maaroufi H."/>
            <person name="Boyle B."/>
            <person name="Laroche J."/>
            <person name="Dewar K."/>
            <person name="Juretic N."/>
            <person name="Blackburn G."/>
            <person name="Nisole A."/>
            <person name="Brunet B."/>
            <person name="Brandao M."/>
            <person name="Lumley L."/>
            <person name="Duan J."/>
            <person name="Quan G."/>
            <person name="Lucarotti C.J."/>
            <person name="Roe A.D."/>
            <person name="Sperling F.A.H."/>
            <person name="Levesque R.C."/>
            <person name="Cusson M."/>
        </authorList>
    </citation>
    <scope>NUCLEOTIDE SEQUENCE [LARGE SCALE GENOMIC DNA]</scope>
    <source>
        <strain evidence="1">Glfc:IPQL:Cfum</strain>
    </source>
</reference>